<evidence type="ECO:0000313" key="3">
    <source>
        <dbReference type="EMBL" id="WDD97894.1"/>
    </source>
</evidence>
<dbReference type="SUPFAM" id="SSF48403">
    <property type="entry name" value="Ankyrin repeat"/>
    <property type="match status" value="1"/>
</dbReference>
<dbReference type="KEGG" id="tact:SG35_021770"/>
<dbReference type="RefSeq" id="WP_044836205.1">
    <property type="nucleotide sequence ID" value="NZ_CP059735.1"/>
</dbReference>
<dbReference type="InterPro" id="IPR036770">
    <property type="entry name" value="Ankyrin_rpt-contain_sf"/>
</dbReference>
<proteinExistence type="predicted"/>
<evidence type="ECO:0000256" key="2">
    <source>
        <dbReference type="ARBA" id="ARBA00023043"/>
    </source>
</evidence>
<dbReference type="PANTHER" id="PTHR24126:SF14">
    <property type="entry name" value="ANK_REP_REGION DOMAIN-CONTAINING PROTEIN"/>
    <property type="match status" value="1"/>
</dbReference>
<protein>
    <submittedName>
        <fullName evidence="3">Ankyrin repeat domain-containing protein</fullName>
    </submittedName>
</protein>
<dbReference type="Gene3D" id="1.25.40.20">
    <property type="entry name" value="Ankyrin repeat-containing domain"/>
    <property type="match status" value="2"/>
</dbReference>
<dbReference type="Proteomes" id="UP000032568">
    <property type="component" value="Chromosome"/>
</dbReference>
<keyword evidence="2" id="KW-0040">ANK repeat</keyword>
<dbReference type="SMART" id="SM00248">
    <property type="entry name" value="ANK"/>
    <property type="match status" value="3"/>
</dbReference>
<name>A0AAE9YM80_9GAMM</name>
<reference evidence="3 4" key="2">
    <citation type="journal article" date="2022" name="Mar. Drugs">
        <title>Bioassay-Guided Fractionation Leads to the Detection of Cholic Acid Generated by the Rare Thalassomonas sp.</title>
        <authorList>
            <person name="Pheiffer F."/>
            <person name="Schneider Y.K."/>
            <person name="Hansen E.H."/>
            <person name="Andersen J.H."/>
            <person name="Isaksson J."/>
            <person name="Busche T."/>
            <person name="R C."/>
            <person name="Kalinowski J."/>
            <person name="Zyl L.V."/>
            <person name="Trindade M."/>
        </authorList>
    </citation>
    <scope>NUCLEOTIDE SEQUENCE [LARGE SCALE GENOMIC DNA]</scope>
    <source>
        <strain evidence="3 4">A5K-106</strain>
    </source>
</reference>
<gene>
    <name evidence="3" type="ORF">SG35_021770</name>
</gene>
<reference evidence="3 4" key="1">
    <citation type="journal article" date="2015" name="Genome Announc.">
        <title>Draft Genome Sequences of Marine Isolates of Thalassomonas viridans and Thalassomonas actiniarum.</title>
        <authorList>
            <person name="Olonade I."/>
            <person name="van Zyl L.J."/>
            <person name="Trindade M."/>
        </authorList>
    </citation>
    <scope>NUCLEOTIDE SEQUENCE [LARGE SCALE GENOMIC DNA]</scope>
    <source>
        <strain evidence="3 4">A5K-106</strain>
    </source>
</reference>
<evidence type="ECO:0000313" key="4">
    <source>
        <dbReference type="Proteomes" id="UP000032568"/>
    </source>
</evidence>
<dbReference type="InterPro" id="IPR002110">
    <property type="entry name" value="Ankyrin_rpt"/>
</dbReference>
<sequence>MSKEKLHPFMTPVEIVRIIASAIGVKASNKQLDTFAFKYDQPYTLASSLFKESISVPLSKFINKDFSKKLEAKFESMIGEYTELVNSISMDGITREETEAILTRWVLDTVAVEFNLFMGKVIEGPNYLTINNLHPNGITQAFDWLSLNIEWWDSFLKYIPKEKRHRFKLWKSNDELPKLSNITNIPDYLPNSEVEGHEWEKIKVVILAARFIDNLQRHYAGIYPEKLVNVAVLSLKQVEEYIWYLKGNNQDWLKSLGKQGLEIDYIFYKKHDYRELSGTERKQRSKTLIEELEVSTFKCSKFNMEYWLNWYRARWHALGGELKEANTHFKLTFEQALFFAGPSMPEIIKEALSIASSLKPTPDKAFIKRLKNSAILFGIDIPLHKEGKSQLEANRFDSVVEEWEIKLYEATFQKHFPSTLQFNVSSSTASQRIGPLLGTFEQSIRPNFRSPNKKIVVGDTWGKQMPQIVYFSWMNRVEAVSQLINKDVNVNALSDSNESALLFSILQMDVLDHSSSMDDSLFKLVTSVKHHNDVVNTKTSKKKLLPLVCAVDTGRPEVVAKVIEMGANVNLRGNSDNQSALFATLSRIGMIKRPDVSQELMQSHPLNDELLDTIRRHSNGLMGASLDEVKRNYEKQSQDPLFQKFTGSMGNLMIERVKNFMTLEGMREIAKLLINAGADANARHKTRINGFTPLMLAAELDEAELFEAMVHKNGEPLITAEHPETGAPVDSRYVAFAHQSNKVLRCLASLQKRA</sequence>
<evidence type="ECO:0000256" key="1">
    <source>
        <dbReference type="ARBA" id="ARBA00022737"/>
    </source>
</evidence>
<keyword evidence="4" id="KW-1185">Reference proteome</keyword>
<accession>A0AAE9YM80</accession>
<dbReference type="EMBL" id="CP059735">
    <property type="protein sequence ID" value="WDD97894.1"/>
    <property type="molecule type" value="Genomic_DNA"/>
</dbReference>
<dbReference type="PANTHER" id="PTHR24126">
    <property type="entry name" value="ANKYRIN REPEAT, PH AND SEC7 DOMAIN CONTAINING PROTEIN SECG-RELATED"/>
    <property type="match status" value="1"/>
</dbReference>
<keyword evidence="1" id="KW-0677">Repeat</keyword>
<organism evidence="3 4">
    <name type="scientific">Thalassomonas actiniarum</name>
    <dbReference type="NCBI Taxonomy" id="485447"/>
    <lineage>
        <taxon>Bacteria</taxon>
        <taxon>Pseudomonadati</taxon>
        <taxon>Pseudomonadota</taxon>
        <taxon>Gammaproteobacteria</taxon>
        <taxon>Alteromonadales</taxon>
        <taxon>Colwelliaceae</taxon>
        <taxon>Thalassomonas</taxon>
    </lineage>
</organism>
<dbReference type="AlphaFoldDB" id="A0AAE9YM80"/>